<dbReference type="GO" id="GO:0016884">
    <property type="term" value="F:carbon-nitrogen ligase activity, with glutamine as amido-N-donor"/>
    <property type="evidence" value="ECO:0007669"/>
    <property type="project" value="InterPro"/>
</dbReference>
<dbReference type="SUPFAM" id="SSF89095">
    <property type="entry name" value="GatB/YqeY motif"/>
    <property type="match status" value="2"/>
</dbReference>
<feature type="compositionally biased region" description="Basic and acidic residues" evidence="1">
    <location>
        <begin position="38"/>
        <end position="50"/>
    </location>
</feature>
<evidence type="ECO:0000256" key="1">
    <source>
        <dbReference type="SAM" id="MobiDB-lite"/>
    </source>
</evidence>
<feature type="region of interest" description="Disordered" evidence="1">
    <location>
        <begin position="96"/>
        <end position="115"/>
    </location>
</feature>
<evidence type="ECO:0000313" key="2">
    <source>
        <dbReference type="EMBL" id="PIQ73976.1"/>
    </source>
</evidence>
<sequence length="188" mass="20755">MDNLKLIIQDDIKAAMKNKDAFLLGVLRMVSAAIKNKELEKRTKVAKNEPARNASPARHADASHADWHSDTGGLPEKLDELSQLTEEEIIGVVSSEAKKRKDAASEFESGGRPELAEKELKEAELLKKYLPEQMLEDEIRELVVEAVKKVGATSPQEMGKVMSALMPQLKGKADGAVVQKIVQEELKK</sequence>
<dbReference type="Proteomes" id="UP000231550">
    <property type="component" value="Unassembled WGS sequence"/>
</dbReference>
<feature type="region of interest" description="Disordered" evidence="1">
    <location>
        <begin position="38"/>
        <end position="80"/>
    </location>
</feature>
<protein>
    <submittedName>
        <fullName evidence="2">Glutamyl-tRNA amidotransferase</fullName>
    </submittedName>
</protein>
<accession>A0A2H0KPA2</accession>
<dbReference type="Gene3D" id="1.10.10.410">
    <property type="match status" value="1"/>
</dbReference>
<dbReference type="GO" id="GO:0016740">
    <property type="term" value="F:transferase activity"/>
    <property type="evidence" value="ECO:0007669"/>
    <property type="project" value="UniProtKB-KW"/>
</dbReference>
<dbReference type="EMBL" id="PCVN01000125">
    <property type="protein sequence ID" value="PIQ73976.1"/>
    <property type="molecule type" value="Genomic_DNA"/>
</dbReference>
<dbReference type="Pfam" id="PF09424">
    <property type="entry name" value="YqeY"/>
    <property type="match status" value="2"/>
</dbReference>
<proteinExistence type="predicted"/>
<dbReference type="InterPro" id="IPR042184">
    <property type="entry name" value="YqeY/Aim41_N"/>
</dbReference>
<evidence type="ECO:0000313" key="3">
    <source>
        <dbReference type="Proteomes" id="UP000231550"/>
    </source>
</evidence>
<dbReference type="InterPro" id="IPR003789">
    <property type="entry name" value="Asn/Gln_tRNA_amidoTrase-B-like"/>
</dbReference>
<comment type="caution">
    <text evidence="2">The sequence shown here is derived from an EMBL/GenBank/DDBJ whole genome shotgun (WGS) entry which is preliminary data.</text>
</comment>
<reference evidence="2 3" key="1">
    <citation type="submission" date="2017-09" db="EMBL/GenBank/DDBJ databases">
        <title>Depth-based differentiation of microbial function through sediment-hosted aquifers and enrichment of novel symbionts in the deep terrestrial subsurface.</title>
        <authorList>
            <person name="Probst A.J."/>
            <person name="Ladd B."/>
            <person name="Jarett J.K."/>
            <person name="Geller-Mcgrath D.E."/>
            <person name="Sieber C.M."/>
            <person name="Emerson J.B."/>
            <person name="Anantharaman K."/>
            <person name="Thomas B.C."/>
            <person name="Malmstrom R."/>
            <person name="Stieglmeier M."/>
            <person name="Klingl A."/>
            <person name="Woyke T."/>
            <person name="Ryan C.M."/>
            <person name="Banfield J.F."/>
        </authorList>
    </citation>
    <scope>NUCLEOTIDE SEQUENCE [LARGE SCALE GENOMIC DNA]</scope>
    <source>
        <strain evidence="2">CG11_big_fil_rev_8_21_14_0_20_44_10</strain>
    </source>
</reference>
<dbReference type="PANTHER" id="PTHR28055">
    <property type="entry name" value="ALTERED INHERITANCE OF MITOCHONDRIA PROTEIN 41, MITOCHONDRIAL"/>
    <property type="match status" value="1"/>
</dbReference>
<dbReference type="AlphaFoldDB" id="A0A2H0KPA2"/>
<name>A0A2H0KPA2_9BACT</name>
<feature type="compositionally biased region" description="Basic and acidic residues" evidence="1">
    <location>
        <begin position="58"/>
        <end position="69"/>
    </location>
</feature>
<organism evidence="2 3">
    <name type="scientific">Candidatus Portnoybacteria bacterium CG11_big_fil_rev_8_21_14_0_20_44_10</name>
    <dbReference type="NCBI Taxonomy" id="1974818"/>
    <lineage>
        <taxon>Bacteria</taxon>
        <taxon>Candidatus Portnoyibacteriota</taxon>
    </lineage>
</organism>
<dbReference type="InterPro" id="IPR019004">
    <property type="entry name" value="YqeY/Aim41"/>
</dbReference>
<gene>
    <name evidence="2" type="ORF">COV85_04660</name>
</gene>
<dbReference type="PANTHER" id="PTHR28055:SF1">
    <property type="entry name" value="ALTERED INHERITANCE OF MITOCHONDRIA PROTEIN 41, MITOCHONDRIAL"/>
    <property type="match status" value="1"/>
</dbReference>
<dbReference type="InterPro" id="IPR023168">
    <property type="entry name" value="GatB_Yqey_C_2"/>
</dbReference>
<dbReference type="Gene3D" id="1.10.1510.10">
    <property type="entry name" value="Uncharacterised protein YqeY/AIM41 PF09424, N-terminal domain"/>
    <property type="match status" value="1"/>
</dbReference>
<keyword evidence="2" id="KW-0808">Transferase</keyword>